<name>A0AAN7K854_9MYRT</name>
<dbReference type="Proteomes" id="UP001345219">
    <property type="component" value="Chromosome 23"/>
</dbReference>
<proteinExistence type="predicted"/>
<dbReference type="EMBL" id="JAXIOK010000009">
    <property type="protein sequence ID" value="KAK4761814.1"/>
    <property type="molecule type" value="Genomic_DNA"/>
</dbReference>
<evidence type="ECO:0000313" key="3">
    <source>
        <dbReference type="Proteomes" id="UP001345219"/>
    </source>
</evidence>
<organism evidence="2 3">
    <name type="scientific">Trapa incisa</name>
    <dbReference type="NCBI Taxonomy" id="236973"/>
    <lineage>
        <taxon>Eukaryota</taxon>
        <taxon>Viridiplantae</taxon>
        <taxon>Streptophyta</taxon>
        <taxon>Embryophyta</taxon>
        <taxon>Tracheophyta</taxon>
        <taxon>Spermatophyta</taxon>
        <taxon>Magnoliopsida</taxon>
        <taxon>eudicotyledons</taxon>
        <taxon>Gunneridae</taxon>
        <taxon>Pentapetalae</taxon>
        <taxon>rosids</taxon>
        <taxon>malvids</taxon>
        <taxon>Myrtales</taxon>
        <taxon>Lythraceae</taxon>
        <taxon>Trapa</taxon>
    </lineage>
</organism>
<accession>A0AAN7K854</accession>
<feature type="region of interest" description="Disordered" evidence="1">
    <location>
        <begin position="1"/>
        <end position="20"/>
    </location>
</feature>
<dbReference type="AlphaFoldDB" id="A0AAN7K854"/>
<sequence length="147" mass="16751">MSAPSVVSREPSTEPSLPPTAHWATLSPATNSSLGNPLVGAFTSFHGRPENPDQISSDLLFVVLWILIFRMQPSLHPRIQKLLCLRFFSPSYYQYTIGELYAMARESYNEQVHAVGFEKFAYFMRLYIVCAKSFIENDNMVRAREVL</sequence>
<comment type="caution">
    <text evidence="2">The sequence shown here is derived from an EMBL/GenBank/DDBJ whole genome shotgun (WGS) entry which is preliminary data.</text>
</comment>
<keyword evidence="3" id="KW-1185">Reference proteome</keyword>
<evidence type="ECO:0000256" key="1">
    <source>
        <dbReference type="SAM" id="MobiDB-lite"/>
    </source>
</evidence>
<protein>
    <submittedName>
        <fullName evidence="2">Uncharacterized protein</fullName>
    </submittedName>
</protein>
<evidence type="ECO:0000313" key="2">
    <source>
        <dbReference type="EMBL" id="KAK4761814.1"/>
    </source>
</evidence>
<gene>
    <name evidence="2" type="ORF">SAY87_029698</name>
</gene>
<reference evidence="2 3" key="1">
    <citation type="journal article" date="2023" name="Hortic Res">
        <title>Pangenome of water caltrop reveals structural variations and asymmetric subgenome divergence after allopolyploidization.</title>
        <authorList>
            <person name="Zhang X."/>
            <person name="Chen Y."/>
            <person name="Wang L."/>
            <person name="Yuan Y."/>
            <person name="Fang M."/>
            <person name="Shi L."/>
            <person name="Lu R."/>
            <person name="Comes H.P."/>
            <person name="Ma Y."/>
            <person name="Chen Y."/>
            <person name="Huang G."/>
            <person name="Zhou Y."/>
            <person name="Zheng Z."/>
            <person name="Qiu Y."/>
        </authorList>
    </citation>
    <scope>NUCLEOTIDE SEQUENCE [LARGE SCALE GENOMIC DNA]</scope>
    <source>
        <tissue evidence="2">Roots</tissue>
    </source>
</reference>